<accession>A0ABU7VN84</accession>
<dbReference type="InterPro" id="IPR002901">
    <property type="entry name" value="MGlyc_endo_b_GlcNAc-like_dom"/>
</dbReference>
<evidence type="ECO:0000256" key="1">
    <source>
        <dbReference type="ARBA" id="ARBA00022801"/>
    </source>
</evidence>
<dbReference type="Pfam" id="PF01832">
    <property type="entry name" value="Glucosaminidase"/>
    <property type="match status" value="1"/>
</dbReference>
<organism evidence="4 5">
    <name type="scientific">Paenibacillus haidiansis</name>
    <dbReference type="NCBI Taxonomy" id="1574488"/>
    <lineage>
        <taxon>Bacteria</taxon>
        <taxon>Bacillati</taxon>
        <taxon>Bacillota</taxon>
        <taxon>Bacilli</taxon>
        <taxon>Bacillales</taxon>
        <taxon>Paenibacillaceae</taxon>
        <taxon>Paenibacillus</taxon>
    </lineage>
</organism>
<dbReference type="Gene3D" id="1.10.530.10">
    <property type="match status" value="1"/>
</dbReference>
<dbReference type="PRINTS" id="PR01002">
    <property type="entry name" value="FLGFLGJ"/>
</dbReference>
<keyword evidence="5" id="KW-1185">Reference proteome</keyword>
<dbReference type="RefSeq" id="WP_331845101.1">
    <property type="nucleotide sequence ID" value="NZ_JAZHPZ010000001.1"/>
</dbReference>
<gene>
    <name evidence="4" type="ORF">V3851_03605</name>
</gene>
<sequence>MATKYTKAKFFELLVPVVIQVRQEGSQIFPSVRLAQGWLETGGTINDWNNLGGYKVGSGKTTPYWNGASVNTATKEVYNGVTVTTRANWRAYNSIYDFYKDQDLLFENNRYARVRAALTPEEQCQALLACGYATDPEYANKLISIIKANSLKKYDKEADGDMAKIAELEATVAALETRIAALEKIVNVSGNQEPPKWAHEAIGAAKAAGVITTSNDKGRAELITLQMLYNAGLLDADILAAIKALKKGTK</sequence>
<keyword evidence="1" id="KW-0378">Hydrolase</keyword>
<dbReference type="InterPro" id="IPR051056">
    <property type="entry name" value="Glycosyl_Hydrolase_73"/>
</dbReference>
<dbReference type="EMBL" id="JAZHPZ010000001">
    <property type="protein sequence ID" value="MEF2964905.1"/>
    <property type="molecule type" value="Genomic_DNA"/>
</dbReference>
<name>A0ABU7VN84_9BACL</name>
<feature type="coiled-coil region" evidence="2">
    <location>
        <begin position="151"/>
        <end position="185"/>
    </location>
</feature>
<evidence type="ECO:0000313" key="4">
    <source>
        <dbReference type="EMBL" id="MEF2964905.1"/>
    </source>
</evidence>
<keyword evidence="2" id="KW-0175">Coiled coil</keyword>
<proteinExistence type="predicted"/>
<protein>
    <submittedName>
        <fullName evidence="4">Glucosaminidase domain-containing protein</fullName>
    </submittedName>
</protein>
<comment type="caution">
    <text evidence="4">The sequence shown here is derived from an EMBL/GenBank/DDBJ whole genome shotgun (WGS) entry which is preliminary data.</text>
</comment>
<evidence type="ECO:0000259" key="3">
    <source>
        <dbReference type="SMART" id="SM00047"/>
    </source>
</evidence>
<dbReference type="SMART" id="SM00047">
    <property type="entry name" value="LYZ2"/>
    <property type="match status" value="1"/>
</dbReference>
<evidence type="ECO:0000313" key="5">
    <source>
        <dbReference type="Proteomes" id="UP001306950"/>
    </source>
</evidence>
<dbReference type="Proteomes" id="UP001306950">
    <property type="component" value="Unassembled WGS sequence"/>
</dbReference>
<dbReference type="PANTHER" id="PTHR33308:SF9">
    <property type="entry name" value="PEPTIDOGLYCAN HYDROLASE FLGJ"/>
    <property type="match status" value="1"/>
</dbReference>
<feature type="domain" description="Mannosyl-glycoprotein endo-beta-N-acetylglucosamidase-like" evidence="3">
    <location>
        <begin position="2"/>
        <end position="155"/>
    </location>
</feature>
<evidence type="ECO:0000256" key="2">
    <source>
        <dbReference type="SAM" id="Coils"/>
    </source>
</evidence>
<dbReference type="PANTHER" id="PTHR33308">
    <property type="entry name" value="PEPTIDOGLYCAN HYDROLASE FLGJ"/>
    <property type="match status" value="1"/>
</dbReference>
<reference evidence="4 5" key="1">
    <citation type="submission" date="2024-02" db="EMBL/GenBank/DDBJ databases">
        <title>A nitrogen-fixing paenibacillus bacterium.</title>
        <authorList>
            <person name="Zhang W.L."/>
            <person name="Chen S.F."/>
        </authorList>
    </citation>
    <scope>NUCLEOTIDE SEQUENCE [LARGE SCALE GENOMIC DNA]</scope>
    <source>
        <strain evidence="4 5">M1</strain>
    </source>
</reference>